<dbReference type="Proteomes" id="UP000315363">
    <property type="component" value="Unassembled WGS sequence"/>
</dbReference>
<evidence type="ECO:0000256" key="1">
    <source>
        <dbReference type="ARBA" id="ARBA00001913"/>
    </source>
</evidence>
<feature type="domain" description="Glycosyl hydrolase family 92 N-terminal" evidence="6">
    <location>
        <begin position="180"/>
        <end position="411"/>
    </location>
</feature>
<gene>
    <name evidence="8" type="ORF">GQ41_3093</name>
</gene>
<dbReference type="InterPro" id="IPR050883">
    <property type="entry name" value="PNGase"/>
</dbReference>
<dbReference type="NCBIfam" id="TIGR01180">
    <property type="entry name" value="aman2_put"/>
    <property type="match status" value="1"/>
</dbReference>
<dbReference type="InterPro" id="IPR005887">
    <property type="entry name" value="GH92_a_mannosidase_put"/>
</dbReference>
<keyword evidence="4" id="KW-1133">Transmembrane helix</keyword>
<evidence type="ECO:0000256" key="4">
    <source>
        <dbReference type="SAM" id="Phobius"/>
    </source>
</evidence>
<proteinExistence type="predicted"/>
<dbReference type="Pfam" id="PF24135">
    <property type="entry name" value="DUF7402"/>
    <property type="match status" value="1"/>
</dbReference>
<keyword evidence="4" id="KW-0812">Transmembrane</keyword>
<sequence>MAIISNKIILTPIFIESMKNLKIYLVLFTVLFNAQLIFARPLSIASKARVSSSSQLDKRHAHDNINDGIISIDGKGNWMAKGNDAWIMLSWDKPQLVDKIVIFNSPSETNRILYGKLEFSDGSTIDVELPTDGSAKAIEFEEKNTSFVRFNANKGLGKNIGLSEIEVYPSANQYKEPVEWVDPYIETNRGRFFLFITGQRPYGVVSAAPMTINWNNSGGGYAHKSKEILGFPQIHAWTLSGLNLMPTLASIDPRKGEDEWKSPFKHDDEIVQPGYHRVHLPKSNVWVEQTATDRVSFYKFRWTKDTEAQLLLSLGGLLGNSRMTNPKIKRTGHSEFEGSVSSVDRAYNVGPKDVKIYFVVQVDKKWTSLDGWDGEKVLKDISLLEGGDSAGTTMLYNAKAGDEVKMKIAISYTSIENARNNLNTECSNWDFERVRNDSQDIWNEWLGKIKVEGGSAAQRIKFYTDLWHVLLGRHRINDVNGDYPDRTTGVTKSTGNLTDGFTTEANFKVRNPGKDAEGKVKHNMYNSDAWWLTQWNLNVLWGLAWPEIQDDMASSMVAYSNNGGLLPRGPSGGGYSYIMTGSPATNLIVSTFMKDILTKTDPENAFEQIKKNHLPGGMMGGGEFFAHDLEFYIDNGWWPNNAGINIEAAFQDWGAAQMAKKLGRTDDFDYFWERSKSWKNCYEPNQKLLFPKNHKGEFTTTDPLENWGYVEANAWQATWGVSHDIAGLASLMGGNKELQNKLNEAFKQGEKSDFVYSYGKGYVSYANQPGCSNAHVFSYADAPWLTQYWVRQVNEKAYGGITPDLGWGGHDEDQGQMGGVSALMSIGLFNIVGTESKKPYYEITAPVFDKVTITLDNRYYKGKDFVIKTYNNSKENCYIQKAKLNGEELDNFWFYHEQFAAGGELEIWLRDTPNKNWGLRNYPPVN</sequence>
<evidence type="ECO:0000256" key="3">
    <source>
        <dbReference type="ARBA" id="ARBA00022837"/>
    </source>
</evidence>
<evidence type="ECO:0000256" key="2">
    <source>
        <dbReference type="ARBA" id="ARBA00011245"/>
    </source>
</evidence>
<dbReference type="Pfam" id="PF17678">
    <property type="entry name" value="Glyco_hydro_92N"/>
    <property type="match status" value="1"/>
</dbReference>
<comment type="subunit">
    <text evidence="2">Monomer.</text>
</comment>
<keyword evidence="3" id="KW-0106">Calcium</keyword>
<dbReference type="PANTHER" id="PTHR12143">
    <property type="entry name" value="PEPTIDE N-GLYCANASE PNGASE -RELATED"/>
    <property type="match status" value="1"/>
</dbReference>
<keyword evidence="9" id="KW-1185">Reference proteome</keyword>
<organism evidence="8 9">
    <name type="scientific">Arenibacter algicola</name>
    <dbReference type="NCBI Taxonomy" id="616991"/>
    <lineage>
        <taxon>Bacteria</taxon>
        <taxon>Pseudomonadati</taxon>
        <taxon>Bacteroidota</taxon>
        <taxon>Flavobacteriia</taxon>
        <taxon>Flavobacteriales</taxon>
        <taxon>Flavobacteriaceae</taxon>
        <taxon>Arenibacter</taxon>
    </lineage>
</organism>
<dbReference type="Gene3D" id="2.70.98.10">
    <property type="match status" value="1"/>
</dbReference>
<dbReference type="Gene3D" id="2.60.120.260">
    <property type="entry name" value="Galactose-binding domain-like"/>
    <property type="match status" value="1"/>
</dbReference>
<dbReference type="Gene3D" id="1.20.1050.60">
    <property type="entry name" value="alpha-1,2-mannosidase"/>
    <property type="match status" value="1"/>
</dbReference>
<dbReference type="Pfam" id="PF07971">
    <property type="entry name" value="Glyco_hydro_92"/>
    <property type="match status" value="1"/>
</dbReference>
<keyword evidence="4" id="KW-0472">Membrane</keyword>
<dbReference type="Gene3D" id="1.20.1610.10">
    <property type="entry name" value="alpha-1,2-mannosidases domains"/>
    <property type="match status" value="1"/>
</dbReference>
<dbReference type="EMBL" id="VHIF01000001">
    <property type="protein sequence ID" value="TQO38446.1"/>
    <property type="molecule type" value="Genomic_DNA"/>
</dbReference>
<evidence type="ECO:0000313" key="8">
    <source>
        <dbReference type="EMBL" id="TQO38446.1"/>
    </source>
</evidence>
<name>A0ABY3ACU7_9FLAO</name>
<dbReference type="InterPro" id="IPR012939">
    <property type="entry name" value="Glyco_hydro_92"/>
</dbReference>
<dbReference type="InterPro" id="IPR008928">
    <property type="entry name" value="6-hairpin_glycosidase_sf"/>
</dbReference>
<evidence type="ECO:0000259" key="7">
    <source>
        <dbReference type="Pfam" id="PF24135"/>
    </source>
</evidence>
<reference evidence="8 9" key="1">
    <citation type="submission" date="2019-06" db="EMBL/GenBank/DDBJ databases">
        <title>A large-scale integrated study on North Sea by COGITO (Coastal Microbe Genomic &amp; Taxonomic Observatory).</title>
        <authorList>
            <person name="Teeling H."/>
        </authorList>
    </citation>
    <scope>NUCLEOTIDE SEQUENCE [LARGE SCALE GENOMIC DNA]</scope>
    <source>
        <strain evidence="8 9">MAR_2009_79</strain>
    </source>
</reference>
<dbReference type="InterPro" id="IPR055826">
    <property type="entry name" value="DUF7402"/>
</dbReference>
<protein>
    <submittedName>
        <fullName evidence="8">Alpha-1,2-mannosidase</fullName>
    </submittedName>
</protein>
<dbReference type="SUPFAM" id="SSF49785">
    <property type="entry name" value="Galactose-binding domain-like"/>
    <property type="match status" value="1"/>
</dbReference>
<feature type="domain" description="DUF7402" evidence="7">
    <location>
        <begin position="44"/>
        <end position="168"/>
    </location>
</feature>
<dbReference type="InterPro" id="IPR014718">
    <property type="entry name" value="GH-type_carb-bd"/>
</dbReference>
<evidence type="ECO:0000313" key="9">
    <source>
        <dbReference type="Proteomes" id="UP000315363"/>
    </source>
</evidence>
<dbReference type="InterPro" id="IPR008979">
    <property type="entry name" value="Galactose-bd-like_sf"/>
</dbReference>
<dbReference type="PANTHER" id="PTHR12143:SF39">
    <property type="entry name" value="SECRETED PROTEIN"/>
    <property type="match status" value="1"/>
</dbReference>
<accession>A0ABY3ACU7</accession>
<feature type="domain" description="Glycosyl hydrolase family 92" evidence="5">
    <location>
        <begin position="417"/>
        <end position="910"/>
    </location>
</feature>
<evidence type="ECO:0000259" key="6">
    <source>
        <dbReference type="Pfam" id="PF17678"/>
    </source>
</evidence>
<dbReference type="InterPro" id="IPR041371">
    <property type="entry name" value="GH92_N"/>
</dbReference>
<comment type="cofactor">
    <cofactor evidence="1">
        <name>Ca(2+)</name>
        <dbReference type="ChEBI" id="CHEBI:29108"/>
    </cofactor>
</comment>
<dbReference type="Gene3D" id="3.30.2080.10">
    <property type="entry name" value="GH92 mannosidase domain"/>
    <property type="match status" value="1"/>
</dbReference>
<evidence type="ECO:0000259" key="5">
    <source>
        <dbReference type="Pfam" id="PF07971"/>
    </source>
</evidence>
<feature type="transmembrane region" description="Helical" evidence="4">
    <location>
        <begin position="21"/>
        <end position="39"/>
    </location>
</feature>
<dbReference type="SUPFAM" id="SSF48208">
    <property type="entry name" value="Six-hairpin glycosidases"/>
    <property type="match status" value="1"/>
</dbReference>
<comment type="caution">
    <text evidence="8">The sequence shown here is derived from an EMBL/GenBank/DDBJ whole genome shotgun (WGS) entry which is preliminary data.</text>
</comment>